<comment type="subcellular location">
    <subcellularLocation>
        <location evidence="2 3">Cytoplasm</location>
    </subcellularLocation>
</comment>
<organism evidence="6 7">
    <name type="scientific">Candidatus Sulfurimonas marisnigri</name>
    <dbReference type="NCBI Taxonomy" id="2740405"/>
    <lineage>
        <taxon>Bacteria</taxon>
        <taxon>Pseudomonadati</taxon>
        <taxon>Campylobacterota</taxon>
        <taxon>Epsilonproteobacteria</taxon>
        <taxon>Campylobacterales</taxon>
        <taxon>Sulfurimonadaceae</taxon>
        <taxon>Sulfurimonas</taxon>
    </lineage>
</organism>
<keyword evidence="7" id="KW-1185">Reference proteome</keyword>
<dbReference type="GO" id="GO:0005524">
    <property type="term" value="F:ATP binding"/>
    <property type="evidence" value="ECO:0007669"/>
    <property type="project" value="UniProtKB-UniRule"/>
</dbReference>
<keyword evidence="2 3" id="KW-0131">Cell cycle</keyword>
<dbReference type="InterPro" id="IPR036565">
    <property type="entry name" value="Mur-like_cat_sf"/>
</dbReference>
<dbReference type="InterPro" id="IPR004101">
    <property type="entry name" value="Mur_ligase_C"/>
</dbReference>
<feature type="binding site" evidence="2">
    <location>
        <position position="147"/>
    </location>
    <ligand>
        <name>UDP-N-acetyl-alpha-D-muramoyl-L-alanyl-D-glutamate</name>
        <dbReference type="ChEBI" id="CHEBI:83900"/>
    </ligand>
</feature>
<evidence type="ECO:0000313" key="6">
    <source>
        <dbReference type="EMBL" id="QOY54926.1"/>
    </source>
</evidence>
<sequence>MRIELPNEEFKYITENSLECDKHTAFVLTNQNEKYLQNARDNSAHSIINITDVAKLFGTDKIKIIAITGTNGKTTTASAIYSFLLDMGYKVAMQGTRGFFMNDEVAEGKTLTTPSVLNTYKHIYQAVSAGCEFFIMEVSSHAIVQKRVEGLKFELKILTNITQDHLDYHKTIGEYIAVKNSFFQDEGKKLINKDEPKASFNIKNTFTYGIENPATYRLMAYSLNDASSGIIQHFKEVVPFTASLHGFFNLYNLMAAISATHIVTGKKLEEVADVVDNFAGVSGRMEQVSELPNVIVDFAHTPDGMQQVLNALKEKELLVVFGAGGDRDRSKRAIMGRVAASLAKKVYITSDNPRHENPEAIVDDILEGIEDRSIVSVELNRKKAIQMALNDQENDEVVVILGKGDESYQIIYDEKFPFDDREIVRELLNLN</sequence>
<keyword evidence="2 6" id="KW-0436">Ligase</keyword>
<dbReference type="PANTHER" id="PTHR23135">
    <property type="entry name" value="MUR LIGASE FAMILY MEMBER"/>
    <property type="match status" value="1"/>
</dbReference>
<dbReference type="RefSeq" id="WP_194366968.1">
    <property type="nucleotide sequence ID" value="NZ_CP054493.1"/>
</dbReference>
<keyword evidence="2" id="KW-0547">Nucleotide-binding</keyword>
<dbReference type="Pfam" id="PF02875">
    <property type="entry name" value="Mur_ligase_C"/>
    <property type="match status" value="1"/>
</dbReference>
<dbReference type="Gene3D" id="3.40.1190.10">
    <property type="entry name" value="Mur-like, catalytic domain"/>
    <property type="match status" value="1"/>
</dbReference>
<dbReference type="GO" id="GO:0009252">
    <property type="term" value="P:peptidoglycan biosynthetic process"/>
    <property type="evidence" value="ECO:0007669"/>
    <property type="project" value="UniProtKB-UniRule"/>
</dbReference>
<feature type="binding site" evidence="2">
    <location>
        <position position="145"/>
    </location>
    <ligand>
        <name>UDP-N-acetyl-alpha-D-muramoyl-L-alanyl-D-glutamate</name>
        <dbReference type="ChEBI" id="CHEBI:83900"/>
    </ligand>
</feature>
<dbReference type="SUPFAM" id="SSF53623">
    <property type="entry name" value="MurD-like peptide ligases, catalytic domain"/>
    <property type="match status" value="1"/>
</dbReference>
<reference evidence="6 7" key="1">
    <citation type="submission" date="2020-05" db="EMBL/GenBank/DDBJ databases">
        <title>Sulfurimonas marisnigri, sp. nov., and Sulfurimonas baltica, sp. nov., manganese oxide reducing chemolithoautotrophs of the class Epsilonproteobacteria isolated from the pelagic redoxclines of the Black and Baltic Seas and emended description of the genus Sulfurimonas.</title>
        <authorList>
            <person name="Henkel J.V."/>
            <person name="Laudan C."/>
            <person name="Werner J."/>
            <person name="Neu T."/>
            <person name="Plewe S."/>
            <person name="Sproer C."/>
            <person name="Bunk B."/>
            <person name="Schulz-Vogt H.N."/>
        </authorList>
    </citation>
    <scope>NUCLEOTIDE SEQUENCE [LARGE SCALE GENOMIC DNA]</scope>
    <source>
        <strain evidence="6 7">SoZ1</strain>
    </source>
</reference>
<evidence type="ECO:0000256" key="3">
    <source>
        <dbReference type="RuleBase" id="RU004135"/>
    </source>
</evidence>
<dbReference type="NCBIfam" id="NF001126">
    <property type="entry name" value="PRK00139.1-4"/>
    <property type="match status" value="1"/>
</dbReference>
<feature type="binding site" evidence="2">
    <location>
        <position position="402"/>
    </location>
    <ligand>
        <name>meso-2,6-diaminopimelate</name>
        <dbReference type="ChEBI" id="CHEBI:57791"/>
    </ligand>
</feature>
<feature type="binding site" evidence="2">
    <location>
        <position position="406"/>
    </location>
    <ligand>
        <name>meso-2,6-diaminopimelate</name>
        <dbReference type="ChEBI" id="CHEBI:57791"/>
    </ligand>
</feature>
<keyword evidence="2" id="KW-0460">Magnesium</keyword>
<feature type="domain" description="Mur ligase C-terminal" evidence="4">
    <location>
        <begin position="283"/>
        <end position="404"/>
    </location>
</feature>
<dbReference type="AlphaFoldDB" id="A0A7S7RQQ3"/>
<feature type="binding site" evidence="2">
    <location>
        <begin position="112"/>
        <end position="113"/>
    </location>
    <ligand>
        <name>UDP-N-acetyl-alpha-D-muramoyl-L-alanyl-D-glutamate</name>
        <dbReference type="ChEBI" id="CHEBI:83900"/>
    </ligand>
</feature>
<comment type="catalytic activity">
    <reaction evidence="2">
        <text>UDP-N-acetyl-alpha-D-muramoyl-L-alanyl-D-glutamate + meso-2,6-diaminopimelate + ATP = UDP-N-acetyl-alpha-D-muramoyl-L-alanyl-gamma-D-glutamyl-meso-2,6-diaminopimelate + ADP + phosphate + H(+)</text>
        <dbReference type="Rhea" id="RHEA:23676"/>
        <dbReference type="ChEBI" id="CHEBI:15378"/>
        <dbReference type="ChEBI" id="CHEBI:30616"/>
        <dbReference type="ChEBI" id="CHEBI:43474"/>
        <dbReference type="ChEBI" id="CHEBI:57791"/>
        <dbReference type="ChEBI" id="CHEBI:83900"/>
        <dbReference type="ChEBI" id="CHEBI:83905"/>
        <dbReference type="ChEBI" id="CHEBI:456216"/>
        <dbReference type="EC" id="6.3.2.13"/>
    </reaction>
</comment>
<evidence type="ECO:0000313" key="7">
    <source>
        <dbReference type="Proteomes" id="UP000593836"/>
    </source>
</evidence>
<feature type="binding site" evidence="2">
    <location>
        <begin position="351"/>
        <end position="354"/>
    </location>
    <ligand>
        <name>meso-2,6-diaminopimelate</name>
        <dbReference type="ChEBI" id="CHEBI:57791"/>
    </ligand>
</feature>
<name>A0A7S7RQQ3_9BACT</name>
<feature type="short sequence motif" description="Meso-diaminopimelate recognition motif" evidence="2">
    <location>
        <begin position="351"/>
        <end position="354"/>
    </location>
</feature>
<keyword evidence="2 3" id="KW-0132">Cell division</keyword>
<feature type="domain" description="Mur ligase central" evidence="5">
    <location>
        <begin position="67"/>
        <end position="259"/>
    </location>
</feature>
<evidence type="ECO:0000259" key="5">
    <source>
        <dbReference type="Pfam" id="PF08245"/>
    </source>
</evidence>
<dbReference type="Proteomes" id="UP000593836">
    <property type="component" value="Chromosome"/>
</dbReference>
<feature type="binding site" evidence="2">
    <location>
        <begin position="69"/>
        <end position="75"/>
    </location>
    <ligand>
        <name>ATP</name>
        <dbReference type="ChEBI" id="CHEBI:30616"/>
    </ligand>
</feature>
<dbReference type="PANTHER" id="PTHR23135:SF4">
    <property type="entry name" value="UDP-N-ACETYLMURAMOYL-L-ALANYL-D-GLUTAMATE--2,6-DIAMINOPIMELATE LIGASE MURE HOMOLOG, CHLOROPLASTIC"/>
    <property type="match status" value="1"/>
</dbReference>
<keyword evidence="2 3" id="KW-0961">Cell wall biogenesis/degradation</keyword>
<keyword evidence="2 3" id="KW-0133">Cell shape</keyword>
<keyword evidence="2" id="KW-0963">Cytoplasm</keyword>
<feature type="binding site" evidence="2">
    <location>
        <position position="327"/>
    </location>
    <ligand>
        <name>meso-2,6-diaminopimelate</name>
        <dbReference type="ChEBI" id="CHEBI:57791"/>
    </ligand>
</feature>
<comment type="cofactor">
    <cofactor evidence="2">
        <name>Mg(2+)</name>
        <dbReference type="ChEBI" id="CHEBI:18420"/>
    </cofactor>
</comment>
<evidence type="ECO:0000259" key="4">
    <source>
        <dbReference type="Pfam" id="PF02875"/>
    </source>
</evidence>
<comment type="pathway">
    <text evidence="2 3">Cell wall biogenesis; peptidoglycan biosynthesis.</text>
</comment>
<dbReference type="UniPathway" id="UPA00219"/>
<dbReference type="NCBIfam" id="TIGR01085">
    <property type="entry name" value="murE"/>
    <property type="match status" value="1"/>
</dbReference>
<comment type="PTM">
    <text evidence="2">Carboxylation is probably crucial for Mg(2+) binding and, consequently, for the gamma-phosphate positioning of ATP.</text>
</comment>
<dbReference type="SUPFAM" id="SSF53244">
    <property type="entry name" value="MurD-like peptide ligases, peptide-binding domain"/>
    <property type="match status" value="1"/>
</dbReference>
<dbReference type="EMBL" id="CP054493">
    <property type="protein sequence ID" value="QOY54926.1"/>
    <property type="molecule type" value="Genomic_DNA"/>
</dbReference>
<comment type="function">
    <text evidence="2">Catalyzes the addition of meso-diaminopimelic acid to the nucleotide precursor UDP-N-acetylmuramoyl-L-alanyl-D-glutamate (UMAG) in the biosynthesis of bacterial cell-wall peptidoglycan.</text>
</comment>
<dbReference type="KEGG" id="smas:HUE87_01365"/>
<evidence type="ECO:0000256" key="2">
    <source>
        <dbReference type="HAMAP-Rule" id="MF_00208"/>
    </source>
</evidence>
<dbReference type="GO" id="GO:0051301">
    <property type="term" value="P:cell division"/>
    <property type="evidence" value="ECO:0007669"/>
    <property type="project" value="UniProtKB-KW"/>
</dbReference>
<dbReference type="InterPro" id="IPR036615">
    <property type="entry name" value="Mur_ligase_C_dom_sf"/>
</dbReference>
<comment type="similarity">
    <text evidence="1 2">Belongs to the MurCDEF family. MurE subfamily.</text>
</comment>
<dbReference type="Pfam" id="PF08245">
    <property type="entry name" value="Mur_ligase_M"/>
    <property type="match status" value="1"/>
</dbReference>
<feature type="modified residue" description="N6-carboxylysine" evidence="2">
    <location>
        <position position="179"/>
    </location>
</feature>
<feature type="binding site" evidence="2">
    <location>
        <position position="17"/>
    </location>
    <ligand>
        <name>UDP-N-acetyl-alpha-D-muramoyl-L-alanyl-D-glutamate</name>
        <dbReference type="ChEBI" id="CHEBI:83900"/>
    </ligand>
</feature>
<gene>
    <name evidence="2" type="primary">murE</name>
    <name evidence="6" type="ORF">HUE87_01365</name>
</gene>
<accession>A0A7S7RQQ3</accession>
<feature type="binding site" evidence="2">
    <location>
        <position position="139"/>
    </location>
    <ligand>
        <name>UDP-N-acetyl-alpha-D-muramoyl-L-alanyl-D-glutamate</name>
        <dbReference type="ChEBI" id="CHEBI:83900"/>
    </ligand>
</feature>
<dbReference type="InterPro" id="IPR013221">
    <property type="entry name" value="Mur_ligase_cen"/>
</dbReference>
<dbReference type="GO" id="GO:0005737">
    <property type="term" value="C:cytoplasm"/>
    <property type="evidence" value="ECO:0007669"/>
    <property type="project" value="UniProtKB-SubCell"/>
</dbReference>
<dbReference type="GO" id="GO:0008360">
    <property type="term" value="P:regulation of cell shape"/>
    <property type="evidence" value="ECO:0007669"/>
    <property type="project" value="UniProtKB-KW"/>
</dbReference>
<evidence type="ECO:0000256" key="1">
    <source>
        <dbReference type="ARBA" id="ARBA00005898"/>
    </source>
</evidence>
<keyword evidence="2" id="KW-0067">ATP-binding</keyword>
<dbReference type="InterPro" id="IPR005761">
    <property type="entry name" value="UDP-N-AcMur-Glu-dNH2Pim_ligase"/>
</dbReference>
<keyword evidence="2 3" id="KW-0573">Peptidoglycan synthesis</keyword>
<dbReference type="GO" id="GO:0000287">
    <property type="term" value="F:magnesium ion binding"/>
    <property type="evidence" value="ECO:0007669"/>
    <property type="project" value="UniProtKB-UniRule"/>
</dbReference>
<dbReference type="EC" id="6.3.2.13" evidence="2"/>
<dbReference type="Gene3D" id="3.90.190.20">
    <property type="entry name" value="Mur ligase, C-terminal domain"/>
    <property type="match status" value="1"/>
</dbReference>
<dbReference type="GO" id="GO:0008765">
    <property type="term" value="F:UDP-N-acetylmuramoylalanyl-D-glutamate-2,6-diaminopimelate ligase activity"/>
    <property type="evidence" value="ECO:0007669"/>
    <property type="project" value="UniProtKB-UniRule"/>
</dbReference>
<protein>
    <recommendedName>
        <fullName evidence="2">UDP-N-acetylmuramoyl-L-alanyl-D-glutamate--2,6-diaminopimelate ligase</fullName>
        <ecNumber evidence="2">6.3.2.13</ecNumber>
    </recommendedName>
    <alternativeName>
        <fullName evidence="2">Meso-A2pm-adding enzyme</fullName>
    </alternativeName>
    <alternativeName>
        <fullName evidence="2">Meso-diaminopimelate-adding enzyme</fullName>
    </alternativeName>
    <alternativeName>
        <fullName evidence="2">UDP-MurNAc-L-Ala-D-Glu:meso-diaminopimelate ligase</fullName>
    </alternativeName>
    <alternativeName>
        <fullName evidence="2">UDP-MurNAc-tripeptide synthetase</fullName>
    </alternativeName>
    <alternativeName>
        <fullName evidence="2">UDP-N-acetylmuramyl-tripeptide synthetase</fullName>
    </alternativeName>
</protein>
<dbReference type="HAMAP" id="MF_00208">
    <property type="entry name" value="MurE"/>
    <property type="match status" value="1"/>
</dbReference>
<comment type="caution">
    <text evidence="2">Lacks conserved residue(s) required for the propagation of feature annotation.</text>
</comment>
<proteinExistence type="inferred from homology"/>
<dbReference type="GO" id="GO:0071555">
    <property type="term" value="P:cell wall organization"/>
    <property type="evidence" value="ECO:0007669"/>
    <property type="project" value="UniProtKB-KW"/>
</dbReference>